<dbReference type="KEGG" id="agv:OJF2_37960"/>
<name>A0A5B9W4T3_9BACT</name>
<keyword evidence="1" id="KW-0472">Membrane</keyword>
<accession>A0A5B9W4T3</accession>
<keyword evidence="1" id="KW-1133">Transmembrane helix</keyword>
<gene>
    <name evidence="2" type="ORF">OJF2_37960</name>
</gene>
<organism evidence="2 3">
    <name type="scientific">Aquisphaera giovannonii</name>
    <dbReference type="NCBI Taxonomy" id="406548"/>
    <lineage>
        <taxon>Bacteria</taxon>
        <taxon>Pseudomonadati</taxon>
        <taxon>Planctomycetota</taxon>
        <taxon>Planctomycetia</taxon>
        <taxon>Isosphaerales</taxon>
        <taxon>Isosphaeraceae</taxon>
        <taxon>Aquisphaera</taxon>
    </lineage>
</organism>
<feature type="transmembrane region" description="Helical" evidence="1">
    <location>
        <begin position="15"/>
        <end position="33"/>
    </location>
</feature>
<dbReference type="AlphaFoldDB" id="A0A5B9W4T3"/>
<proteinExistence type="predicted"/>
<reference evidence="2 3" key="1">
    <citation type="submission" date="2019-08" db="EMBL/GenBank/DDBJ databases">
        <title>Deep-cultivation of Planctomycetes and their phenomic and genomic characterization uncovers novel biology.</title>
        <authorList>
            <person name="Wiegand S."/>
            <person name="Jogler M."/>
            <person name="Boedeker C."/>
            <person name="Pinto D."/>
            <person name="Vollmers J."/>
            <person name="Rivas-Marin E."/>
            <person name="Kohn T."/>
            <person name="Peeters S.H."/>
            <person name="Heuer A."/>
            <person name="Rast P."/>
            <person name="Oberbeckmann S."/>
            <person name="Bunk B."/>
            <person name="Jeske O."/>
            <person name="Meyerdierks A."/>
            <person name="Storesund J.E."/>
            <person name="Kallscheuer N."/>
            <person name="Luecker S."/>
            <person name="Lage O.M."/>
            <person name="Pohl T."/>
            <person name="Merkel B.J."/>
            <person name="Hornburger P."/>
            <person name="Mueller R.-W."/>
            <person name="Bruemmer F."/>
            <person name="Labrenz M."/>
            <person name="Spormann A.M."/>
            <person name="Op den Camp H."/>
            <person name="Overmann J."/>
            <person name="Amann R."/>
            <person name="Jetten M.S.M."/>
            <person name="Mascher T."/>
            <person name="Medema M.H."/>
            <person name="Devos D.P."/>
            <person name="Kaster A.-K."/>
            <person name="Ovreas L."/>
            <person name="Rohde M."/>
            <person name="Galperin M.Y."/>
            <person name="Jogler C."/>
        </authorList>
    </citation>
    <scope>NUCLEOTIDE SEQUENCE [LARGE SCALE GENOMIC DNA]</scope>
    <source>
        <strain evidence="2 3">OJF2</strain>
    </source>
</reference>
<evidence type="ECO:0008006" key="4">
    <source>
        <dbReference type="Google" id="ProtNLM"/>
    </source>
</evidence>
<evidence type="ECO:0000256" key="1">
    <source>
        <dbReference type="SAM" id="Phobius"/>
    </source>
</evidence>
<evidence type="ECO:0000313" key="3">
    <source>
        <dbReference type="Proteomes" id="UP000324233"/>
    </source>
</evidence>
<dbReference type="RefSeq" id="WP_168221901.1">
    <property type="nucleotide sequence ID" value="NZ_CP042997.1"/>
</dbReference>
<dbReference type="EMBL" id="CP042997">
    <property type="protein sequence ID" value="QEH35249.1"/>
    <property type="molecule type" value="Genomic_DNA"/>
</dbReference>
<protein>
    <recommendedName>
        <fullName evidence="4">Oxalate:formate antiporter</fullName>
    </recommendedName>
</protein>
<evidence type="ECO:0000313" key="2">
    <source>
        <dbReference type="EMBL" id="QEH35249.1"/>
    </source>
</evidence>
<dbReference type="Proteomes" id="UP000324233">
    <property type="component" value="Chromosome"/>
</dbReference>
<keyword evidence="3" id="KW-1185">Reference proteome</keyword>
<sequence length="58" mass="6106">MADTERKTSRESSTLRIAASWLLVLIPLGWGVVQSVAKSVPLFRASSAPGTPPANAGR</sequence>
<keyword evidence="1" id="KW-0812">Transmembrane</keyword>